<dbReference type="EMBL" id="KZ270043">
    <property type="protein sequence ID" value="OZC07107.1"/>
    <property type="molecule type" value="Genomic_DNA"/>
</dbReference>
<dbReference type="AlphaFoldDB" id="A0A238BP06"/>
<gene>
    <name evidence="1" type="ORF">X798_05912</name>
</gene>
<dbReference type="OrthoDB" id="5788672at2759"/>
<dbReference type="Proteomes" id="UP000242913">
    <property type="component" value="Unassembled WGS sequence"/>
</dbReference>
<keyword evidence="2" id="KW-1185">Reference proteome</keyword>
<organism evidence="1 2">
    <name type="scientific">Onchocerca flexuosa</name>
    <dbReference type="NCBI Taxonomy" id="387005"/>
    <lineage>
        <taxon>Eukaryota</taxon>
        <taxon>Metazoa</taxon>
        <taxon>Ecdysozoa</taxon>
        <taxon>Nematoda</taxon>
        <taxon>Chromadorea</taxon>
        <taxon>Rhabditida</taxon>
        <taxon>Spirurina</taxon>
        <taxon>Spiruromorpha</taxon>
        <taxon>Filarioidea</taxon>
        <taxon>Onchocercidae</taxon>
        <taxon>Onchocerca</taxon>
    </lineage>
</organism>
<name>A0A238BP06_9BILA</name>
<evidence type="ECO:0000313" key="1">
    <source>
        <dbReference type="EMBL" id="OZC07107.1"/>
    </source>
</evidence>
<proteinExistence type="predicted"/>
<evidence type="ECO:0000313" key="2">
    <source>
        <dbReference type="Proteomes" id="UP000242913"/>
    </source>
</evidence>
<protein>
    <submittedName>
        <fullName evidence="1">Uncharacterized protein</fullName>
    </submittedName>
</protein>
<accession>A0A238BP06</accession>
<sequence length="97" mass="11492">MYLMRILFSSNHVAVQVYEMPDYIGDEMRKTKKETAEDGDKPFQYKWNSENYNRKIHIASLALDEHDIMVLKRYGQGAYAEQLKQLETDIEECVKKI</sequence>
<reference evidence="1 2" key="1">
    <citation type="submission" date="2015-12" db="EMBL/GenBank/DDBJ databases">
        <title>Draft genome of the nematode, Onchocerca flexuosa.</title>
        <authorList>
            <person name="Mitreva M."/>
        </authorList>
    </citation>
    <scope>NUCLEOTIDE SEQUENCE [LARGE SCALE GENOMIC DNA]</scope>
    <source>
        <strain evidence="1">Red Deer</strain>
    </source>
</reference>